<dbReference type="PROSITE" id="PS50244">
    <property type="entry name" value="S5A_REDUCTASE"/>
    <property type="match status" value="1"/>
</dbReference>
<evidence type="ECO:0000256" key="6">
    <source>
        <dbReference type="SAM" id="Phobius"/>
    </source>
</evidence>
<gene>
    <name evidence="8" type="ORF">BT93_L0008</name>
</gene>
<dbReference type="AlphaFoldDB" id="A0A8T0CEV2"/>
<comment type="subcellular location">
    <subcellularLocation>
        <location evidence="1">Membrane</location>
        <topology evidence="1">Multi-pass membrane protein</topology>
    </subcellularLocation>
</comment>
<feature type="transmembrane region" description="Helical" evidence="6">
    <location>
        <begin position="72"/>
        <end position="94"/>
    </location>
</feature>
<dbReference type="OrthoDB" id="1607961at2759"/>
<evidence type="ECO:0000256" key="4">
    <source>
        <dbReference type="ARBA" id="ARBA00022989"/>
    </source>
</evidence>
<dbReference type="Proteomes" id="UP000806378">
    <property type="component" value="Unassembled WGS sequence"/>
</dbReference>
<keyword evidence="9" id="KW-1185">Reference proteome</keyword>
<dbReference type="PANTHER" id="PTHR10556">
    <property type="entry name" value="3-OXO-5-ALPHA-STEROID 4-DEHYDROGENASE"/>
    <property type="match status" value="1"/>
</dbReference>
<evidence type="ECO:0000256" key="2">
    <source>
        <dbReference type="ARBA" id="ARBA00007742"/>
    </source>
</evidence>
<dbReference type="InterPro" id="IPR001104">
    <property type="entry name" value="3-oxo-5_a-steroid_4-DH_C"/>
</dbReference>
<dbReference type="GO" id="GO:0016020">
    <property type="term" value="C:membrane"/>
    <property type="evidence" value="ECO:0007669"/>
    <property type="project" value="UniProtKB-SubCell"/>
</dbReference>
<feature type="transmembrane region" description="Helical" evidence="6">
    <location>
        <begin position="31"/>
        <end position="52"/>
    </location>
</feature>
<dbReference type="PANTHER" id="PTHR10556:SF43">
    <property type="entry name" value="STEROID 5-ALPHA-REDUCTASE DET2"/>
    <property type="match status" value="1"/>
</dbReference>
<evidence type="ECO:0000259" key="7">
    <source>
        <dbReference type="Pfam" id="PF02544"/>
    </source>
</evidence>
<keyword evidence="4 6" id="KW-1133">Transmembrane helix</keyword>
<dbReference type="GO" id="GO:0006629">
    <property type="term" value="P:lipid metabolic process"/>
    <property type="evidence" value="ECO:0007669"/>
    <property type="project" value="InterPro"/>
</dbReference>
<evidence type="ECO:0000256" key="3">
    <source>
        <dbReference type="ARBA" id="ARBA00022692"/>
    </source>
</evidence>
<protein>
    <recommendedName>
        <fullName evidence="7">3-oxo-5-alpha-steroid 4-dehydrogenase C-terminal domain-containing protein</fullName>
    </recommendedName>
</protein>
<comment type="caution">
    <text evidence="8">The sequence shown here is derived from an EMBL/GenBank/DDBJ whole genome shotgun (WGS) entry which is preliminary data.</text>
</comment>
<proteinExistence type="inferred from homology"/>
<evidence type="ECO:0000256" key="1">
    <source>
        <dbReference type="ARBA" id="ARBA00004141"/>
    </source>
</evidence>
<feature type="domain" description="3-oxo-5-alpha-steroid 4-dehydrogenase C-terminal" evidence="7">
    <location>
        <begin position="32"/>
        <end position="211"/>
    </location>
</feature>
<dbReference type="Pfam" id="PF02544">
    <property type="entry name" value="Steroid_dh"/>
    <property type="match status" value="1"/>
</dbReference>
<keyword evidence="3 6" id="KW-0812">Transmembrane</keyword>
<sequence>MTFLYLAHYTNRAIITPLFLAPSMSPIHPTVAASMVIFQYFNSSVLACWLVYTHHDYVLGSVQLPNTHSPLAFAGLVVFLLGAAGNISSENALFSLRRAAARRKAKAEGKAQITYSKVYVVPPVEGYFSRVLYPHYSLEWLEWMGYWILGGACGLGWGTGFTGYAKCSGALWFLFMEISVMLPRAVKGLTWYEQKFGKRALAGRKAAIPGVI</sequence>
<dbReference type="EMBL" id="MU097694">
    <property type="protein sequence ID" value="KAF7845928.1"/>
    <property type="molecule type" value="Genomic_DNA"/>
</dbReference>
<evidence type="ECO:0000313" key="8">
    <source>
        <dbReference type="EMBL" id="KAF7845928.1"/>
    </source>
</evidence>
<name>A0A8T0CEV2_CORYI</name>
<dbReference type="Gramene" id="rna-gnl|WGS:JABURB|Cocit.L0008.1">
    <property type="protein sequence ID" value="cds-KAF7845928.1"/>
    <property type="gene ID" value="gene-BT93_L0008"/>
</dbReference>
<dbReference type="InterPro" id="IPR039357">
    <property type="entry name" value="SRD5A/TECR"/>
</dbReference>
<dbReference type="GO" id="GO:0016627">
    <property type="term" value="F:oxidoreductase activity, acting on the CH-CH group of donors"/>
    <property type="evidence" value="ECO:0007669"/>
    <property type="project" value="InterPro"/>
</dbReference>
<evidence type="ECO:0000313" key="9">
    <source>
        <dbReference type="Proteomes" id="UP000806378"/>
    </source>
</evidence>
<accession>A0A8T0CEV2</accession>
<keyword evidence="5 6" id="KW-0472">Membrane</keyword>
<evidence type="ECO:0000256" key="5">
    <source>
        <dbReference type="ARBA" id="ARBA00023136"/>
    </source>
</evidence>
<comment type="similarity">
    <text evidence="2">Belongs to the steroid 5-alpha reductase family.</text>
</comment>
<reference evidence="8" key="1">
    <citation type="submission" date="2020-05" db="EMBL/GenBank/DDBJ databases">
        <title>WGS assembly of Corymbia citriodora subspecies variegata.</title>
        <authorList>
            <person name="Barry K."/>
            <person name="Hundley H."/>
            <person name="Shu S."/>
            <person name="Jenkins J."/>
            <person name="Grimwood J."/>
            <person name="Baten A."/>
        </authorList>
    </citation>
    <scope>NUCLEOTIDE SEQUENCE</scope>
    <source>
        <strain evidence="8">CV2-018</strain>
    </source>
</reference>
<organism evidence="8 9">
    <name type="scientific">Corymbia citriodora subsp. variegata</name>
    <dbReference type="NCBI Taxonomy" id="360336"/>
    <lineage>
        <taxon>Eukaryota</taxon>
        <taxon>Viridiplantae</taxon>
        <taxon>Streptophyta</taxon>
        <taxon>Embryophyta</taxon>
        <taxon>Tracheophyta</taxon>
        <taxon>Spermatophyta</taxon>
        <taxon>Magnoliopsida</taxon>
        <taxon>eudicotyledons</taxon>
        <taxon>Gunneridae</taxon>
        <taxon>Pentapetalae</taxon>
        <taxon>rosids</taxon>
        <taxon>malvids</taxon>
        <taxon>Myrtales</taxon>
        <taxon>Myrtaceae</taxon>
        <taxon>Myrtoideae</taxon>
        <taxon>Eucalypteae</taxon>
        <taxon>Corymbia</taxon>
    </lineage>
</organism>